<dbReference type="InterPro" id="IPR032830">
    <property type="entry name" value="XPB/Ssl2_N"/>
</dbReference>
<reference evidence="6 7" key="1">
    <citation type="journal article" date="2013" name="BMC Genomics">
        <title>Reconstruction of the lipid metabolism for the microalga Monoraphidium neglectum from its genome sequence reveals characteristics suitable for biofuel production.</title>
        <authorList>
            <person name="Bogen C."/>
            <person name="Al-Dilaimi A."/>
            <person name="Albersmeier A."/>
            <person name="Wichmann J."/>
            <person name="Grundmann M."/>
            <person name="Rupp O."/>
            <person name="Lauersen K.J."/>
            <person name="Blifernez-Klassen O."/>
            <person name="Kalinowski J."/>
            <person name="Goesmann A."/>
            <person name="Mussgnug J.H."/>
            <person name="Kruse O."/>
        </authorList>
    </citation>
    <scope>NUCLEOTIDE SEQUENCE [LARGE SCALE GENOMIC DNA]</scope>
    <source>
        <strain evidence="6 7">SAG 48.87</strain>
    </source>
</reference>
<protein>
    <submittedName>
        <fullName evidence="6">DNA excision repair protein ERCC-3</fullName>
        <ecNumber evidence="6">3.6.1.-</ecNumber>
    </submittedName>
</protein>
<sequence>MRAYDFLIAVAEPVCRPEGIHEYVLTPHSLYAAVSVGLETATIVKTLNTLSKVAVTAETARFIKKATQNYGKAKMVLKKNKFWVESAHKEVLDTLLADPVIAEARTNSLGLPGDGLVRSKALRERAAHSLAAATQAAIKGPPLAV</sequence>
<dbReference type="Pfam" id="PF13625">
    <property type="entry name" value="Helicase_C_3"/>
    <property type="match status" value="1"/>
</dbReference>
<evidence type="ECO:0000313" key="7">
    <source>
        <dbReference type="Proteomes" id="UP000054498"/>
    </source>
</evidence>
<dbReference type="PANTHER" id="PTHR11274:SF0">
    <property type="entry name" value="GENERAL TRANSCRIPTION AND DNA REPAIR FACTOR IIH HELICASE SUBUNIT XPB"/>
    <property type="match status" value="1"/>
</dbReference>
<dbReference type="GO" id="GO:0097550">
    <property type="term" value="C:transcription preinitiation complex"/>
    <property type="evidence" value="ECO:0007669"/>
    <property type="project" value="TreeGrafter"/>
</dbReference>
<dbReference type="AlphaFoldDB" id="A0A0D2M757"/>
<dbReference type="EMBL" id="KK106829">
    <property type="protein sequence ID" value="KIY91315.1"/>
    <property type="molecule type" value="Genomic_DNA"/>
</dbReference>
<evidence type="ECO:0000256" key="3">
    <source>
        <dbReference type="ARBA" id="ARBA00022806"/>
    </source>
</evidence>
<evidence type="ECO:0000313" key="6">
    <source>
        <dbReference type="EMBL" id="KIY91315.1"/>
    </source>
</evidence>
<name>A0A0D2M757_9CHLO</name>
<keyword evidence="7" id="KW-1185">Reference proteome</keyword>
<keyword evidence="3" id="KW-0347">Helicase</keyword>
<dbReference type="STRING" id="145388.A0A0D2M757"/>
<accession>A0A0D2M757</accession>
<dbReference type="RefSeq" id="XP_013890335.1">
    <property type="nucleotide sequence ID" value="XM_014034881.1"/>
</dbReference>
<dbReference type="GeneID" id="25734429"/>
<organism evidence="6 7">
    <name type="scientific">Monoraphidium neglectum</name>
    <dbReference type="NCBI Taxonomy" id="145388"/>
    <lineage>
        <taxon>Eukaryota</taxon>
        <taxon>Viridiplantae</taxon>
        <taxon>Chlorophyta</taxon>
        <taxon>core chlorophytes</taxon>
        <taxon>Chlorophyceae</taxon>
        <taxon>CS clade</taxon>
        <taxon>Sphaeropleales</taxon>
        <taxon>Selenastraceae</taxon>
        <taxon>Monoraphidium</taxon>
    </lineage>
</organism>
<dbReference type="GO" id="GO:0005675">
    <property type="term" value="C:transcription factor TFIIH holo complex"/>
    <property type="evidence" value="ECO:0007669"/>
    <property type="project" value="TreeGrafter"/>
</dbReference>
<dbReference type="GO" id="GO:0006367">
    <property type="term" value="P:transcription initiation at RNA polymerase II promoter"/>
    <property type="evidence" value="ECO:0007669"/>
    <property type="project" value="TreeGrafter"/>
</dbReference>
<feature type="domain" description="Helicase XPB/Ssl2 N-terminal" evidence="5">
    <location>
        <begin position="3"/>
        <end position="107"/>
    </location>
</feature>
<evidence type="ECO:0000256" key="2">
    <source>
        <dbReference type="ARBA" id="ARBA00022801"/>
    </source>
</evidence>
<dbReference type="PANTHER" id="PTHR11274">
    <property type="entry name" value="RAD25/XP-B DNA REPAIR HELICASE"/>
    <property type="match status" value="1"/>
</dbReference>
<dbReference type="KEGG" id="mng:MNEG_16649"/>
<evidence type="ECO:0000259" key="5">
    <source>
        <dbReference type="Pfam" id="PF13625"/>
    </source>
</evidence>
<dbReference type="EC" id="3.6.1.-" evidence="6"/>
<evidence type="ECO:0000256" key="4">
    <source>
        <dbReference type="ARBA" id="ARBA00022840"/>
    </source>
</evidence>
<dbReference type="GO" id="GO:0016787">
    <property type="term" value="F:hydrolase activity"/>
    <property type="evidence" value="ECO:0007669"/>
    <property type="project" value="UniProtKB-KW"/>
</dbReference>
<dbReference type="InterPro" id="IPR050615">
    <property type="entry name" value="ATP-dep_DNA_Helicase"/>
</dbReference>
<keyword evidence="4" id="KW-0067">ATP-binding</keyword>
<evidence type="ECO:0000256" key="1">
    <source>
        <dbReference type="ARBA" id="ARBA00022741"/>
    </source>
</evidence>
<dbReference type="Proteomes" id="UP000054498">
    <property type="component" value="Unassembled WGS sequence"/>
</dbReference>
<keyword evidence="2 6" id="KW-0378">Hydrolase</keyword>
<proteinExistence type="predicted"/>
<dbReference type="GO" id="GO:0043138">
    <property type="term" value="F:3'-5' DNA helicase activity"/>
    <property type="evidence" value="ECO:0007669"/>
    <property type="project" value="TreeGrafter"/>
</dbReference>
<dbReference type="GO" id="GO:0005524">
    <property type="term" value="F:ATP binding"/>
    <property type="evidence" value="ECO:0007669"/>
    <property type="project" value="UniProtKB-KW"/>
</dbReference>
<dbReference type="GO" id="GO:0000112">
    <property type="term" value="C:nucleotide-excision repair factor 3 complex"/>
    <property type="evidence" value="ECO:0007669"/>
    <property type="project" value="TreeGrafter"/>
</dbReference>
<gene>
    <name evidence="6" type="ORF">MNEG_16649</name>
</gene>
<dbReference type="OrthoDB" id="10262986at2759"/>
<keyword evidence="1" id="KW-0547">Nucleotide-binding</keyword>